<dbReference type="SUPFAM" id="SSF46785">
    <property type="entry name" value="Winged helix' DNA-binding domain"/>
    <property type="match status" value="1"/>
</dbReference>
<reference evidence="5 6" key="1">
    <citation type="submission" date="2018-08" db="EMBL/GenBank/DDBJ databases">
        <title>Genomic Encyclopedia of Archaeal and Bacterial Type Strains, Phase II (KMG-II): from individual species to whole genera.</title>
        <authorList>
            <person name="Goeker M."/>
        </authorList>
    </citation>
    <scope>NUCLEOTIDE SEQUENCE [LARGE SCALE GENOMIC DNA]</scope>
    <source>
        <strain evidence="5 6">DSM 5002</strain>
    </source>
</reference>
<dbReference type="RefSeq" id="WP_245410405.1">
    <property type="nucleotide sequence ID" value="NZ_QXDF01000001.1"/>
</dbReference>
<evidence type="ECO:0000313" key="6">
    <source>
        <dbReference type="Proteomes" id="UP000266273"/>
    </source>
</evidence>
<dbReference type="Gene3D" id="3.30.70.920">
    <property type="match status" value="1"/>
</dbReference>
<dbReference type="PROSITE" id="PS50956">
    <property type="entry name" value="HTH_ASNC_2"/>
    <property type="match status" value="1"/>
</dbReference>
<dbReference type="Pfam" id="PF01037">
    <property type="entry name" value="AsnC_trans_reg"/>
    <property type="match status" value="1"/>
</dbReference>
<dbReference type="InterPro" id="IPR011008">
    <property type="entry name" value="Dimeric_a/b-barrel"/>
</dbReference>
<dbReference type="SMART" id="SM00344">
    <property type="entry name" value="HTH_ASNC"/>
    <property type="match status" value="1"/>
</dbReference>
<evidence type="ECO:0000256" key="1">
    <source>
        <dbReference type="ARBA" id="ARBA00023015"/>
    </source>
</evidence>
<keyword evidence="2" id="KW-0238">DNA-binding</keyword>
<gene>
    <name evidence="5" type="ORF">BXY53_2029</name>
</gene>
<dbReference type="Pfam" id="PF13404">
    <property type="entry name" value="HTH_AsnC-type"/>
    <property type="match status" value="1"/>
</dbReference>
<feature type="domain" description="HTH asnC-type" evidence="4">
    <location>
        <begin position="11"/>
        <end position="72"/>
    </location>
</feature>
<dbReference type="InterPro" id="IPR036390">
    <property type="entry name" value="WH_DNA-bd_sf"/>
</dbReference>
<proteinExistence type="predicted"/>
<keyword evidence="6" id="KW-1185">Reference proteome</keyword>
<name>A0A397QAS0_9HYPH</name>
<dbReference type="SUPFAM" id="SSF54909">
    <property type="entry name" value="Dimeric alpha+beta barrel"/>
    <property type="match status" value="1"/>
</dbReference>
<organism evidence="5 6">
    <name type="scientific">Dichotomicrobium thermohalophilum</name>
    <dbReference type="NCBI Taxonomy" id="933063"/>
    <lineage>
        <taxon>Bacteria</taxon>
        <taxon>Pseudomonadati</taxon>
        <taxon>Pseudomonadota</taxon>
        <taxon>Alphaproteobacteria</taxon>
        <taxon>Hyphomicrobiales</taxon>
        <taxon>Hyphomicrobiaceae</taxon>
        <taxon>Dichotomicrobium</taxon>
    </lineage>
</organism>
<dbReference type="EMBL" id="QXDF01000001">
    <property type="protein sequence ID" value="RIA56915.1"/>
    <property type="molecule type" value="Genomic_DNA"/>
</dbReference>
<dbReference type="Gene3D" id="1.10.10.10">
    <property type="entry name" value="Winged helix-like DNA-binding domain superfamily/Winged helix DNA-binding domain"/>
    <property type="match status" value="1"/>
</dbReference>
<dbReference type="GO" id="GO:0043200">
    <property type="term" value="P:response to amino acid"/>
    <property type="evidence" value="ECO:0007669"/>
    <property type="project" value="TreeGrafter"/>
</dbReference>
<evidence type="ECO:0000259" key="4">
    <source>
        <dbReference type="PROSITE" id="PS50956"/>
    </source>
</evidence>
<evidence type="ECO:0000313" key="5">
    <source>
        <dbReference type="EMBL" id="RIA56915.1"/>
    </source>
</evidence>
<sequence length="159" mass="18288">MSRSDTTQPKLDETDRKILRIMQQDATISFERLAKKVNISKTAVWNRIQRLQQSGVIVRQAAIVDGRRAGLQEVFFVTIRTNSHDAGWLENFHRAIQEMPEIQEAHRLAGEIDYLLKVRVPSTAEFDAFYKRLISRISIYNVTSSLSMEVLKEETALPV</sequence>
<dbReference type="GO" id="GO:0005829">
    <property type="term" value="C:cytosol"/>
    <property type="evidence" value="ECO:0007669"/>
    <property type="project" value="TreeGrafter"/>
</dbReference>
<dbReference type="InterPro" id="IPR019888">
    <property type="entry name" value="Tscrpt_reg_AsnC-like"/>
</dbReference>
<comment type="caution">
    <text evidence="5">The sequence shown here is derived from an EMBL/GenBank/DDBJ whole genome shotgun (WGS) entry which is preliminary data.</text>
</comment>
<dbReference type="InterPro" id="IPR000485">
    <property type="entry name" value="AsnC-type_HTH_dom"/>
</dbReference>
<dbReference type="PANTHER" id="PTHR30154">
    <property type="entry name" value="LEUCINE-RESPONSIVE REGULATORY PROTEIN"/>
    <property type="match status" value="1"/>
</dbReference>
<dbReference type="GO" id="GO:0043565">
    <property type="term" value="F:sequence-specific DNA binding"/>
    <property type="evidence" value="ECO:0007669"/>
    <property type="project" value="InterPro"/>
</dbReference>
<evidence type="ECO:0000256" key="3">
    <source>
        <dbReference type="ARBA" id="ARBA00023163"/>
    </source>
</evidence>
<accession>A0A397QAS0</accession>
<dbReference type="PRINTS" id="PR00033">
    <property type="entry name" value="HTHASNC"/>
</dbReference>
<keyword evidence="1" id="KW-0805">Transcription regulation</keyword>
<dbReference type="CDD" id="cd00090">
    <property type="entry name" value="HTH_ARSR"/>
    <property type="match status" value="1"/>
</dbReference>
<dbReference type="InterPro" id="IPR019887">
    <property type="entry name" value="Tscrpt_reg_AsnC/Lrp_C"/>
</dbReference>
<dbReference type="InterPro" id="IPR036388">
    <property type="entry name" value="WH-like_DNA-bd_sf"/>
</dbReference>
<dbReference type="Proteomes" id="UP000266273">
    <property type="component" value="Unassembled WGS sequence"/>
</dbReference>
<keyword evidence="3" id="KW-0804">Transcription</keyword>
<dbReference type="PANTHER" id="PTHR30154:SF17">
    <property type="entry name" value="DNA-BINDING TRANSCRIPTIONAL ACTIVATOR DECR"/>
    <property type="match status" value="1"/>
</dbReference>
<protein>
    <submittedName>
        <fullName evidence="5">AsnC family transcriptional regulator</fullName>
    </submittedName>
</protein>
<dbReference type="InterPro" id="IPR011991">
    <property type="entry name" value="ArsR-like_HTH"/>
</dbReference>
<dbReference type="AlphaFoldDB" id="A0A397QAS0"/>
<evidence type="ECO:0000256" key="2">
    <source>
        <dbReference type="ARBA" id="ARBA00023125"/>
    </source>
</evidence>
<dbReference type="GO" id="GO:0006355">
    <property type="term" value="P:regulation of DNA-templated transcription"/>
    <property type="evidence" value="ECO:0007669"/>
    <property type="project" value="UniProtKB-ARBA"/>
</dbReference>